<dbReference type="PANTHER" id="PTHR37285">
    <property type="entry name" value="SPORE WALL MATURATION PROTEIN DIT1"/>
    <property type="match status" value="1"/>
</dbReference>
<evidence type="ECO:0000313" key="2">
    <source>
        <dbReference type="Proteomes" id="UP000774617"/>
    </source>
</evidence>
<accession>A0ABQ8G3Q5</accession>
<gene>
    <name evidence="1" type="ORF">B0J12DRAFT_185727</name>
</gene>
<evidence type="ECO:0000313" key="1">
    <source>
        <dbReference type="EMBL" id="KAH7043909.1"/>
    </source>
</evidence>
<dbReference type="Proteomes" id="UP000774617">
    <property type="component" value="Unassembled WGS sequence"/>
</dbReference>
<dbReference type="Pfam" id="PF05141">
    <property type="entry name" value="DIT1_PvcA"/>
    <property type="match status" value="1"/>
</dbReference>
<name>A0ABQ8G3Q5_9PEZI</name>
<reference evidence="1 2" key="1">
    <citation type="journal article" date="2021" name="Nat. Commun.">
        <title>Genetic determinants of endophytism in the Arabidopsis root mycobiome.</title>
        <authorList>
            <person name="Mesny F."/>
            <person name="Miyauchi S."/>
            <person name="Thiergart T."/>
            <person name="Pickel B."/>
            <person name="Atanasova L."/>
            <person name="Karlsson M."/>
            <person name="Huettel B."/>
            <person name="Barry K.W."/>
            <person name="Haridas S."/>
            <person name="Chen C."/>
            <person name="Bauer D."/>
            <person name="Andreopoulos W."/>
            <person name="Pangilinan J."/>
            <person name="LaButti K."/>
            <person name="Riley R."/>
            <person name="Lipzen A."/>
            <person name="Clum A."/>
            <person name="Drula E."/>
            <person name="Henrissat B."/>
            <person name="Kohler A."/>
            <person name="Grigoriev I.V."/>
            <person name="Martin F.M."/>
            <person name="Hacquard S."/>
        </authorList>
    </citation>
    <scope>NUCLEOTIDE SEQUENCE [LARGE SCALE GENOMIC DNA]</scope>
    <source>
        <strain evidence="1 2">MPI-SDFR-AT-0080</strain>
    </source>
</reference>
<comment type="caution">
    <text evidence="1">The sequence shown here is derived from an EMBL/GenBank/DDBJ whole genome shotgun (WGS) entry which is preliminary data.</text>
</comment>
<organism evidence="1 2">
    <name type="scientific">Macrophomina phaseolina</name>
    <dbReference type="NCBI Taxonomy" id="35725"/>
    <lineage>
        <taxon>Eukaryota</taxon>
        <taxon>Fungi</taxon>
        <taxon>Dikarya</taxon>
        <taxon>Ascomycota</taxon>
        <taxon>Pezizomycotina</taxon>
        <taxon>Dothideomycetes</taxon>
        <taxon>Dothideomycetes incertae sedis</taxon>
        <taxon>Botryosphaeriales</taxon>
        <taxon>Botryosphaeriaceae</taxon>
        <taxon>Macrophomina</taxon>
    </lineage>
</organism>
<sequence>MPFLNSGSSIYHGVQGFYWRRSDYSLISTSGDQAAEIQISWAQIEKQLAMAPATEAFSLPSRKHVNTFALYLNFSGEPSTFRIRELHDPEHQDRILGLLCRNSPGATQDSGRLSLSTWAELFVLCETRLLYPHDSNPEGDDVQLARRIAEVFDQNLRNIASNDKWKIGRGYFEARVLDYVSRRLPVRFCLPAFPCKSPNTEKTCGAGPDRAEYLALKALDNFARHVGDIYGPGAIVLIVSDGHVFSDLLEVKDDQVDAYGESLKQMYYRMNSSKQCNGNIQFTSLTEIFFGNQEITDLFQEQWIEGLGLTHPIESERSEKAELCRKLMMALGQNDKTVLRSLISSQDPSTLGLYRGLSRFMLDDLAQSRAFAGLSASKRKRLSTSVAAEMMVRNCAYSNLVALLFPSHVRLSIHAHDNSGPKFAIRLLGPSTAIAIEELESRNAQKSLDNYHTPTPWHNCLAYVEGERVPYLVKARAAHDAIAKGYLHGSWTESETGGHFVLKPRPPKVEMPQLPAAPRGEVFVSAVEKPQPLLVQQYPMLERMLPLVYPPVKWAVDCLLRVGYVCKTWVSA</sequence>
<dbReference type="PANTHER" id="PTHR37285:SF5">
    <property type="entry name" value="SPORE WALL MATURATION PROTEIN DIT1"/>
    <property type="match status" value="1"/>
</dbReference>
<protein>
    <submittedName>
        <fullName evidence="1">Pyoverdine/dityrosine biosynthesis protein-domain-containing protein</fullName>
    </submittedName>
</protein>
<dbReference type="InterPro" id="IPR007817">
    <property type="entry name" value="Isocyanide_synthase_DIT1"/>
</dbReference>
<keyword evidence="2" id="KW-1185">Reference proteome</keyword>
<dbReference type="EMBL" id="JAGTJR010000021">
    <property type="protein sequence ID" value="KAH7043909.1"/>
    <property type="molecule type" value="Genomic_DNA"/>
</dbReference>
<proteinExistence type="predicted"/>